<feature type="non-terminal residue" evidence="3">
    <location>
        <position position="1"/>
    </location>
</feature>
<accession>A0A7J6T3J7</accession>
<proteinExistence type="predicted"/>
<dbReference type="InterPro" id="IPR056291">
    <property type="entry name" value="MORN_DRC7"/>
</dbReference>
<dbReference type="Pfam" id="PF24667">
    <property type="entry name" value="MORN_DRC7"/>
    <property type="match status" value="1"/>
</dbReference>
<name>A0A7J6T3J7_PEROL</name>
<feature type="region of interest" description="Disordered" evidence="1">
    <location>
        <begin position="298"/>
        <end position="322"/>
    </location>
</feature>
<feature type="domain" description="Dynein regulatory complex subunit 7 MORN" evidence="2">
    <location>
        <begin position="327"/>
        <end position="378"/>
    </location>
</feature>
<evidence type="ECO:0000313" key="3">
    <source>
        <dbReference type="EMBL" id="KAF4738980.1"/>
    </source>
</evidence>
<evidence type="ECO:0000259" key="2">
    <source>
        <dbReference type="Pfam" id="PF24667"/>
    </source>
</evidence>
<sequence>MVANLPVIQVEEMHMRLLKELKTTDYDTYAGKLKKVMREGFALMRDVTLDDRLKQKVRYDDAREEAPSFSIDPKARVTVPVNVDHVLPVDDIQFRVDTVNDAVPTRVDDRVITTNSDADDEQPLSRTGPMYIADVQSHMRREFGMTRDDFKSSGGLRGFIQASKNIALDPYDAIIAVTRVFEDNPKGAQQLRHHSEIKKAVKINPKRAQQLRYHRGIKKKLSPMRIKLYVKIQLTSGISDKEKDRQDFKLSLPLGIASDIELDDNNCEPMWATLYLWMICRLLIGHFFPPVRCVTPNVGSEQQDPDGSGGQPREHTGRRSAQAATWVTRFKDLKLRPPVMITEYFEQRKDMLQARIKYLVDAEVREEFNHGRTAALKSLVDIDQRWRSGCSAVGKNGW</sequence>
<evidence type="ECO:0000313" key="4">
    <source>
        <dbReference type="Proteomes" id="UP000574390"/>
    </source>
</evidence>
<dbReference type="Proteomes" id="UP000574390">
    <property type="component" value="Unassembled WGS sequence"/>
</dbReference>
<protein>
    <recommendedName>
        <fullName evidence="2">Dynein regulatory complex subunit 7 MORN domain-containing protein</fullName>
    </recommendedName>
</protein>
<organism evidence="3 4">
    <name type="scientific">Perkinsus olseni</name>
    <name type="common">Perkinsus atlanticus</name>
    <dbReference type="NCBI Taxonomy" id="32597"/>
    <lineage>
        <taxon>Eukaryota</taxon>
        <taxon>Sar</taxon>
        <taxon>Alveolata</taxon>
        <taxon>Perkinsozoa</taxon>
        <taxon>Perkinsea</taxon>
        <taxon>Perkinsida</taxon>
        <taxon>Perkinsidae</taxon>
        <taxon>Perkinsus</taxon>
    </lineage>
</organism>
<reference evidence="3 4" key="1">
    <citation type="submission" date="2020-04" db="EMBL/GenBank/DDBJ databases">
        <title>Perkinsus olseni comparative genomics.</title>
        <authorList>
            <person name="Bogema D.R."/>
        </authorList>
    </citation>
    <scope>NUCLEOTIDE SEQUENCE [LARGE SCALE GENOMIC DNA]</scope>
    <source>
        <strain evidence="3">ATCC PRA-205</strain>
    </source>
</reference>
<evidence type="ECO:0000256" key="1">
    <source>
        <dbReference type="SAM" id="MobiDB-lite"/>
    </source>
</evidence>
<dbReference type="EMBL" id="JABANM010010671">
    <property type="protein sequence ID" value="KAF4738980.1"/>
    <property type="molecule type" value="Genomic_DNA"/>
</dbReference>
<comment type="caution">
    <text evidence="3">The sequence shown here is derived from an EMBL/GenBank/DDBJ whole genome shotgun (WGS) entry which is preliminary data.</text>
</comment>
<gene>
    <name evidence="3" type="ORF">FOZ62_005430</name>
</gene>
<dbReference type="AlphaFoldDB" id="A0A7J6T3J7"/>